<feature type="transmembrane region" description="Helical" evidence="7">
    <location>
        <begin position="75"/>
        <end position="100"/>
    </location>
</feature>
<dbReference type="InterPro" id="IPR015414">
    <property type="entry name" value="TMEM64"/>
</dbReference>
<feature type="transmembrane region" description="Helical" evidence="7">
    <location>
        <begin position="188"/>
        <end position="207"/>
    </location>
</feature>
<evidence type="ECO:0000313" key="11">
    <source>
        <dbReference type="Proteomes" id="UP001205740"/>
    </source>
</evidence>
<comment type="similarity">
    <text evidence="2 7">Belongs to the TVP38/TMEM64 family.</text>
</comment>
<keyword evidence="6 7" id="KW-0472">Membrane</keyword>
<organism evidence="10 11">
    <name type="scientific">Williamsia serinedens</name>
    <dbReference type="NCBI Taxonomy" id="391736"/>
    <lineage>
        <taxon>Bacteria</taxon>
        <taxon>Bacillati</taxon>
        <taxon>Actinomycetota</taxon>
        <taxon>Actinomycetes</taxon>
        <taxon>Mycobacteriales</taxon>
        <taxon>Nocardiaceae</taxon>
        <taxon>Williamsia</taxon>
    </lineage>
</organism>
<evidence type="ECO:0000259" key="9">
    <source>
        <dbReference type="Pfam" id="PF09335"/>
    </source>
</evidence>
<evidence type="ECO:0000256" key="4">
    <source>
        <dbReference type="ARBA" id="ARBA00022692"/>
    </source>
</evidence>
<feature type="transmembrane region" description="Helical" evidence="7">
    <location>
        <begin position="128"/>
        <end position="150"/>
    </location>
</feature>
<evidence type="ECO:0000256" key="5">
    <source>
        <dbReference type="ARBA" id="ARBA00022989"/>
    </source>
</evidence>
<evidence type="ECO:0000256" key="1">
    <source>
        <dbReference type="ARBA" id="ARBA00004651"/>
    </source>
</evidence>
<dbReference type="Pfam" id="PF09335">
    <property type="entry name" value="VTT_dom"/>
    <property type="match status" value="1"/>
</dbReference>
<evidence type="ECO:0000256" key="7">
    <source>
        <dbReference type="RuleBase" id="RU366058"/>
    </source>
</evidence>
<feature type="transmembrane region" description="Helical" evidence="7">
    <location>
        <begin position="43"/>
        <end position="63"/>
    </location>
</feature>
<dbReference type="InterPro" id="IPR032816">
    <property type="entry name" value="VTT_dom"/>
</dbReference>
<evidence type="ECO:0000256" key="3">
    <source>
        <dbReference type="ARBA" id="ARBA00022475"/>
    </source>
</evidence>
<accession>A0ABT1H0D6</accession>
<dbReference type="Proteomes" id="UP001205740">
    <property type="component" value="Unassembled WGS sequence"/>
</dbReference>
<feature type="transmembrane region" description="Helical" evidence="7">
    <location>
        <begin position="12"/>
        <end position="31"/>
    </location>
</feature>
<feature type="transmembrane region" description="Helical" evidence="7">
    <location>
        <begin position="157"/>
        <end position="182"/>
    </location>
</feature>
<dbReference type="RefSeq" id="WP_253652831.1">
    <property type="nucleotide sequence ID" value="NZ_BAAAOE010000004.1"/>
</dbReference>
<keyword evidence="4 7" id="KW-0812">Transmembrane</keyword>
<protein>
    <recommendedName>
        <fullName evidence="7">TVP38/TMEM64 family membrane protein</fullName>
    </recommendedName>
</protein>
<feature type="domain" description="VTT" evidence="9">
    <location>
        <begin position="63"/>
        <end position="180"/>
    </location>
</feature>
<comment type="caution">
    <text evidence="10">The sequence shown here is derived from an EMBL/GenBank/DDBJ whole genome shotgun (WGS) entry which is preliminary data.</text>
</comment>
<reference evidence="10 11" key="1">
    <citation type="submission" date="2022-06" db="EMBL/GenBank/DDBJ databases">
        <title>Genomic Encyclopedia of Archaeal and Bacterial Type Strains, Phase II (KMG-II): from individual species to whole genera.</title>
        <authorList>
            <person name="Goeker M."/>
        </authorList>
    </citation>
    <scope>NUCLEOTIDE SEQUENCE [LARGE SCALE GENOMIC DNA]</scope>
    <source>
        <strain evidence="10 11">DSM 45037</strain>
    </source>
</reference>
<gene>
    <name evidence="10" type="ORF">LX12_000411</name>
</gene>
<evidence type="ECO:0000256" key="8">
    <source>
        <dbReference type="SAM" id="MobiDB-lite"/>
    </source>
</evidence>
<dbReference type="EMBL" id="JAMTCG010000001">
    <property type="protein sequence ID" value="MCP2159247.1"/>
    <property type="molecule type" value="Genomic_DNA"/>
</dbReference>
<keyword evidence="5 7" id="KW-1133">Transmembrane helix</keyword>
<feature type="region of interest" description="Disordered" evidence="8">
    <location>
        <begin position="216"/>
        <end position="245"/>
    </location>
</feature>
<proteinExistence type="inferred from homology"/>
<keyword evidence="3 7" id="KW-1003">Cell membrane</keyword>
<evidence type="ECO:0000256" key="2">
    <source>
        <dbReference type="ARBA" id="ARBA00008640"/>
    </source>
</evidence>
<evidence type="ECO:0000313" key="10">
    <source>
        <dbReference type="EMBL" id="MCP2159247.1"/>
    </source>
</evidence>
<sequence>MIRAARRWWGPIALAVVFIAALIVVAVVGLPGVDRFRAWSDSLGPWFVVVFFLAYAVITVAPIPRTVFTLSSGVLFGPVTGLVVALGATMIAAVASFLLVRSIGRDVVAPRLTHPAVRAVDARLARRGWLAVGSLRLIAPAPFSVINYCAALSRIRLIPYTVATAVGILPGTVSVVVLGSVLSGSAHPAGLAISIAGVVLGVVGLGVDSLTPVRDDEHGVKASDSTAQGQVDGLDTGAAVTADRP</sequence>
<name>A0ABT1H0D6_9NOCA</name>
<evidence type="ECO:0000256" key="6">
    <source>
        <dbReference type="ARBA" id="ARBA00023136"/>
    </source>
</evidence>
<comment type="subcellular location">
    <subcellularLocation>
        <location evidence="1 7">Cell membrane</location>
        <topology evidence="1 7">Multi-pass membrane protein</topology>
    </subcellularLocation>
</comment>
<dbReference type="PANTHER" id="PTHR12677:SF59">
    <property type="entry name" value="GOLGI APPARATUS MEMBRANE PROTEIN TVP38-RELATED"/>
    <property type="match status" value="1"/>
</dbReference>
<keyword evidence="11" id="KW-1185">Reference proteome</keyword>
<dbReference type="PANTHER" id="PTHR12677">
    <property type="entry name" value="GOLGI APPARATUS MEMBRANE PROTEIN TVP38-RELATED"/>
    <property type="match status" value="1"/>
</dbReference>